<proteinExistence type="inferred from homology"/>
<feature type="chain" id="PRO_5042887403" description="beta-N-acetylhexosaminidase" evidence="6">
    <location>
        <begin position="27"/>
        <end position="373"/>
    </location>
</feature>
<dbReference type="GO" id="GO:0016020">
    <property type="term" value="C:membrane"/>
    <property type="evidence" value="ECO:0007669"/>
    <property type="project" value="TreeGrafter"/>
</dbReference>
<evidence type="ECO:0000256" key="3">
    <source>
        <dbReference type="ARBA" id="ARBA00012663"/>
    </source>
</evidence>
<dbReference type="GO" id="GO:0030203">
    <property type="term" value="P:glycosaminoglycan metabolic process"/>
    <property type="evidence" value="ECO:0007669"/>
    <property type="project" value="TreeGrafter"/>
</dbReference>
<sequence length="373" mass="42346">MRTLQSSTAKVLFALACCAVSLSTSAQKKVDVLLPVRGFCIAAPRPQQLDPFIKFIGEELAPRHVNTLILRVDFNYQFTSHPELRDSIALSKADVKKIVAIAKKHNIRLIPQINLLGHQSWASQTHKLLEKYPQFDETPHVKMPAKYEWPNADGLYCKSYCPLHPDVHKVVFEIVDEICDVFEANAFHAGMDEVFYLGDDKCPRCSGRDKAELFAGEVKTVRDHLQQKNRQLWIWGDRLIDGKTTGLGMWEASMNNTHRAVDLIPKDVMICDWHYERADKTAVYFAMKGFKVVTCPWRTPSVASAQLSDMLNYRQTATTEMKENFQGMVQTVWSDPASFMEEFYGRKKDALGGENTSGNCFKVLYDGIATLNK</sequence>
<evidence type="ECO:0000256" key="5">
    <source>
        <dbReference type="PIRSR" id="PIRSR625705-1"/>
    </source>
</evidence>
<feature type="active site" description="Proton donor" evidence="5">
    <location>
        <position position="193"/>
    </location>
</feature>
<dbReference type="InterPro" id="IPR017853">
    <property type="entry name" value="GH"/>
</dbReference>
<accession>A0AAP2DTE6</accession>
<dbReference type="SUPFAM" id="SSF51445">
    <property type="entry name" value="(Trans)glycosidases"/>
    <property type="match status" value="1"/>
</dbReference>
<dbReference type="AlphaFoldDB" id="A0AAP2DTE6"/>
<evidence type="ECO:0000259" key="7">
    <source>
        <dbReference type="Pfam" id="PF00728"/>
    </source>
</evidence>
<feature type="domain" description="Glycoside hydrolase family 20 catalytic" evidence="7">
    <location>
        <begin position="89"/>
        <end position="298"/>
    </location>
</feature>
<comment type="similarity">
    <text evidence="2">Belongs to the glycosyl hydrolase 20 family.</text>
</comment>
<keyword evidence="4" id="KW-0378">Hydrolase</keyword>
<keyword evidence="6" id="KW-0732">Signal</keyword>
<dbReference type="Pfam" id="PF00728">
    <property type="entry name" value="Glyco_hydro_20"/>
    <property type="match status" value="1"/>
</dbReference>
<evidence type="ECO:0000256" key="6">
    <source>
        <dbReference type="SAM" id="SignalP"/>
    </source>
</evidence>
<dbReference type="InterPro" id="IPR025705">
    <property type="entry name" value="Beta_hexosaminidase_sua/sub"/>
</dbReference>
<dbReference type="EC" id="3.2.1.52" evidence="3"/>
<dbReference type="RefSeq" id="WP_254168681.1">
    <property type="nucleotide sequence ID" value="NZ_JAHESF010000037.1"/>
</dbReference>
<dbReference type="Proteomes" id="UP001319200">
    <property type="component" value="Unassembled WGS sequence"/>
</dbReference>
<comment type="catalytic activity">
    <reaction evidence="1">
        <text>Hydrolysis of terminal non-reducing N-acetyl-D-hexosamine residues in N-acetyl-beta-D-hexosaminides.</text>
        <dbReference type="EC" id="3.2.1.52"/>
    </reaction>
</comment>
<gene>
    <name evidence="8" type="ORF">KK083_25300</name>
</gene>
<dbReference type="PANTHER" id="PTHR22600">
    <property type="entry name" value="BETA-HEXOSAMINIDASE"/>
    <property type="match status" value="1"/>
</dbReference>
<dbReference type="EMBL" id="JAHESF010000037">
    <property type="protein sequence ID" value="MBT1700229.1"/>
    <property type="molecule type" value="Genomic_DNA"/>
</dbReference>
<feature type="signal peptide" evidence="6">
    <location>
        <begin position="1"/>
        <end position="26"/>
    </location>
</feature>
<evidence type="ECO:0000256" key="4">
    <source>
        <dbReference type="ARBA" id="ARBA00022801"/>
    </source>
</evidence>
<evidence type="ECO:0000256" key="2">
    <source>
        <dbReference type="ARBA" id="ARBA00006285"/>
    </source>
</evidence>
<reference evidence="8 9" key="1">
    <citation type="submission" date="2021-05" db="EMBL/GenBank/DDBJ databases">
        <title>A Polyphasic approach of four new species of the genus Ohtaekwangia: Ohtaekwangia histidinii sp. nov., Ohtaekwangia cretensis sp. nov., Ohtaekwangia indiensis sp. nov., Ohtaekwangia reichenbachii sp. nov. from diverse environment.</title>
        <authorList>
            <person name="Octaviana S."/>
        </authorList>
    </citation>
    <scope>NUCLEOTIDE SEQUENCE [LARGE SCALE GENOMIC DNA]</scope>
    <source>
        <strain evidence="8 9">PWU4</strain>
    </source>
</reference>
<dbReference type="Gene3D" id="3.20.20.80">
    <property type="entry name" value="Glycosidases"/>
    <property type="match status" value="1"/>
</dbReference>
<dbReference type="GO" id="GO:0004563">
    <property type="term" value="F:beta-N-acetylhexosaminidase activity"/>
    <property type="evidence" value="ECO:0007669"/>
    <property type="project" value="UniProtKB-EC"/>
</dbReference>
<dbReference type="PANTHER" id="PTHR22600:SF57">
    <property type="entry name" value="BETA-N-ACETYLHEXOSAMINIDASE"/>
    <property type="match status" value="1"/>
</dbReference>
<name>A0AAP2DTE6_9BACT</name>
<comment type="caution">
    <text evidence="8">The sequence shown here is derived from an EMBL/GenBank/DDBJ whole genome shotgun (WGS) entry which is preliminary data.</text>
</comment>
<organism evidence="8 9">
    <name type="scientific">Chryseosolibacter histidini</name>
    <dbReference type="NCBI Taxonomy" id="2782349"/>
    <lineage>
        <taxon>Bacteria</taxon>
        <taxon>Pseudomonadati</taxon>
        <taxon>Bacteroidota</taxon>
        <taxon>Cytophagia</taxon>
        <taxon>Cytophagales</taxon>
        <taxon>Chryseotaleaceae</taxon>
        <taxon>Chryseosolibacter</taxon>
    </lineage>
</organism>
<dbReference type="InterPro" id="IPR015883">
    <property type="entry name" value="Glyco_hydro_20_cat"/>
</dbReference>
<evidence type="ECO:0000256" key="1">
    <source>
        <dbReference type="ARBA" id="ARBA00001231"/>
    </source>
</evidence>
<protein>
    <recommendedName>
        <fullName evidence="3">beta-N-acetylhexosaminidase</fullName>
        <ecNumber evidence="3">3.2.1.52</ecNumber>
    </recommendedName>
</protein>
<evidence type="ECO:0000313" key="9">
    <source>
        <dbReference type="Proteomes" id="UP001319200"/>
    </source>
</evidence>
<evidence type="ECO:0000313" key="8">
    <source>
        <dbReference type="EMBL" id="MBT1700229.1"/>
    </source>
</evidence>
<dbReference type="GO" id="GO:0005975">
    <property type="term" value="P:carbohydrate metabolic process"/>
    <property type="evidence" value="ECO:0007669"/>
    <property type="project" value="InterPro"/>
</dbReference>
<keyword evidence="9" id="KW-1185">Reference proteome</keyword>